<keyword evidence="3" id="KW-1185">Reference proteome</keyword>
<proteinExistence type="predicted"/>
<protein>
    <recommendedName>
        <fullName evidence="4">Secreted protein</fullName>
    </recommendedName>
</protein>
<reference evidence="2 3" key="1">
    <citation type="submission" date="2021-10" db="EMBL/GenBank/DDBJ databases">
        <title>The diversity and Nitrogen Metabolism of Culturable Nitrate-Utilizing Bacteria Within the Oxygen Minimum Zone of the Changjiang (Yangtze River)Estuary.</title>
        <authorList>
            <person name="Zhang D."/>
            <person name="Zheng J."/>
            <person name="Liu S."/>
            <person name="He W."/>
        </authorList>
    </citation>
    <scope>NUCLEOTIDE SEQUENCE [LARGE SCALE GENOMIC DNA]</scope>
    <source>
        <strain evidence="2 3">FXH275-2</strain>
    </source>
</reference>
<feature type="signal peptide" evidence="1">
    <location>
        <begin position="1"/>
        <end position="21"/>
    </location>
</feature>
<dbReference type="EMBL" id="JAJGNP010000002">
    <property type="protein sequence ID" value="MCC4231904.1"/>
    <property type="molecule type" value="Genomic_DNA"/>
</dbReference>
<dbReference type="Proteomes" id="UP001198830">
    <property type="component" value="Unassembled WGS sequence"/>
</dbReference>
<sequence>MPARALLLLPIALGLATPTLAQTAQDMEAWTPTATALRANAAGISLPQTVGGLSLTKSGEASNGGRAVDNYAQYLSQDGAVQATFYVYMPTYADASLAAYMTDKAIMERFGDKTRRTAYQSAPVDGLPQRAIRAVYDDAADGALTTAAGFVHAGRWIVKIRVTGPTDRRKNVLDGLDAMLASLQVEDKASLHMTAPAHFAACPASDAGEARLTPAQDGAPALPHSVRIPRDGKDRLCLRGAVETADGRYDILQQTGRRDGAIIVPVDDSGTLLAFDPATPGKGYQLSIHMVGQTDLYGTYDKVPSPRQIAAILDGKDPQTAQAQAIVAYAATGEATMQPGRAGRR</sequence>
<feature type="chain" id="PRO_5046116213" description="Secreted protein" evidence="1">
    <location>
        <begin position="22"/>
        <end position="345"/>
    </location>
</feature>
<evidence type="ECO:0000256" key="1">
    <source>
        <dbReference type="SAM" id="SignalP"/>
    </source>
</evidence>
<evidence type="ECO:0000313" key="2">
    <source>
        <dbReference type="EMBL" id="MCC4231904.1"/>
    </source>
</evidence>
<name>A0ABS8H0D1_9SPHN</name>
<evidence type="ECO:0000313" key="3">
    <source>
        <dbReference type="Proteomes" id="UP001198830"/>
    </source>
</evidence>
<accession>A0ABS8H0D1</accession>
<dbReference type="RefSeq" id="WP_228226380.1">
    <property type="nucleotide sequence ID" value="NZ_JAJGNP010000002.1"/>
</dbReference>
<organism evidence="2 3">
    <name type="scientific">Sphingobium soli</name>
    <dbReference type="NCBI Taxonomy" id="1591116"/>
    <lineage>
        <taxon>Bacteria</taxon>
        <taxon>Pseudomonadati</taxon>
        <taxon>Pseudomonadota</taxon>
        <taxon>Alphaproteobacteria</taxon>
        <taxon>Sphingomonadales</taxon>
        <taxon>Sphingomonadaceae</taxon>
        <taxon>Sphingobium</taxon>
    </lineage>
</organism>
<evidence type="ECO:0008006" key="4">
    <source>
        <dbReference type="Google" id="ProtNLM"/>
    </source>
</evidence>
<gene>
    <name evidence="2" type="ORF">LL253_04275</name>
</gene>
<keyword evidence="1" id="KW-0732">Signal</keyword>
<comment type="caution">
    <text evidence="2">The sequence shown here is derived from an EMBL/GenBank/DDBJ whole genome shotgun (WGS) entry which is preliminary data.</text>
</comment>